<dbReference type="PANTHER" id="PTHR43272:SF33">
    <property type="entry name" value="AMP-BINDING DOMAIN-CONTAINING PROTEIN-RELATED"/>
    <property type="match status" value="1"/>
</dbReference>
<dbReference type="InterPro" id="IPR000873">
    <property type="entry name" value="AMP-dep_synth/lig_dom"/>
</dbReference>
<evidence type="ECO:0000256" key="6">
    <source>
        <dbReference type="ARBA" id="ARBA00026121"/>
    </source>
</evidence>
<dbReference type="EC" id="6.2.1.3" evidence="6 7"/>
<dbReference type="Pfam" id="PF00501">
    <property type="entry name" value="AMP-binding"/>
    <property type="match status" value="1"/>
</dbReference>
<evidence type="ECO:0000259" key="8">
    <source>
        <dbReference type="Pfam" id="PF00501"/>
    </source>
</evidence>
<dbReference type="SUPFAM" id="SSF56801">
    <property type="entry name" value="Acetyl-CoA synthetase-like"/>
    <property type="match status" value="1"/>
</dbReference>
<sequence length="657" mass="73793">MPMIPTYYSIEQSDSPTVPGEGKPRRHYTIQDGSMVGAPSGINSLHDAFIRGVNISRNEPCLGYRRMVNDIAGPYKWYTYQEVLVRMTNLAAGLYHLGLRAREPLGLFAINRTEWVLAEKAAYLQNFVSVPLYDTLGSTAIEFIINQTEMTIVFATRDKAEILLSMKGKIPTLKKIVLMDQIDEKLMLLASDVSVDIISIVQVEEKGTSNPVEGSPPHLDDIVTISYTSGTTGVPKGVVLTHRNFLTEFESFEHLAREDLLFKLNSDTVHLSYLPLAHVFERIVQNYVMYHGGRIGFYQGNPLALLDDAEELKPTIFISVPRLYNRIYDKVMSGVKEKGRLSRYLFKKAYKTKEANLKHGVVTHWFWDRLVFRKIRSKLGGRADTMVTAAAPILPEVLDFLRICFSCNVYEGYGQTEASGAITATSKGDLQPGSTGPPLPGCEIKLVDIPSMGYSSQDQPFPRGEVCVRGGLVFQEYYKSPEKTAEVVDADGWCHTGDVGKWDERGRLVIIDRVKNIFKLAQGEYIAPERIENIYTKHELVAQSFVYGDSLQAYLVAIIVPDEESIQALGKEKHAADTSVEDLCQSKEIQAHYLEKIRKFGIQQGLKGFENIRNLRLSAEPFTVDNNLLTPTFKLKRNEAKQKFEAEIGSMYLEIGS</sequence>
<evidence type="ECO:0000256" key="7">
    <source>
        <dbReference type="RuleBase" id="RU369030"/>
    </source>
</evidence>
<comment type="caution">
    <text evidence="9">The sequence shown here is derived from an EMBL/GenBank/DDBJ whole genome shotgun (WGS) entry which is preliminary data.</text>
</comment>
<dbReference type="PANTHER" id="PTHR43272">
    <property type="entry name" value="LONG-CHAIN-FATTY-ACID--COA LIGASE"/>
    <property type="match status" value="1"/>
</dbReference>
<dbReference type="GO" id="GO:0004467">
    <property type="term" value="F:long-chain fatty acid-CoA ligase activity"/>
    <property type="evidence" value="ECO:0007669"/>
    <property type="project" value="UniProtKB-EC"/>
</dbReference>
<dbReference type="InterPro" id="IPR042099">
    <property type="entry name" value="ANL_N_sf"/>
</dbReference>
<evidence type="ECO:0000256" key="2">
    <source>
        <dbReference type="ARBA" id="ARBA00022598"/>
    </source>
</evidence>
<comment type="catalytic activity">
    <reaction evidence="7">
        <text>a long-chain fatty acid + ATP + CoA = a long-chain fatty acyl-CoA + AMP + diphosphate</text>
        <dbReference type="Rhea" id="RHEA:15421"/>
        <dbReference type="ChEBI" id="CHEBI:30616"/>
        <dbReference type="ChEBI" id="CHEBI:33019"/>
        <dbReference type="ChEBI" id="CHEBI:57287"/>
        <dbReference type="ChEBI" id="CHEBI:57560"/>
        <dbReference type="ChEBI" id="CHEBI:83139"/>
        <dbReference type="ChEBI" id="CHEBI:456215"/>
        <dbReference type="EC" id="6.2.1.3"/>
    </reaction>
</comment>
<keyword evidence="7" id="KW-0443">Lipid metabolism</keyword>
<dbReference type="CDD" id="cd05927">
    <property type="entry name" value="LC-FACS_euk"/>
    <property type="match status" value="1"/>
</dbReference>
<evidence type="ECO:0000313" key="9">
    <source>
        <dbReference type="EMBL" id="KAK9765175.1"/>
    </source>
</evidence>
<dbReference type="PROSITE" id="PS00455">
    <property type="entry name" value="AMP_BINDING"/>
    <property type="match status" value="1"/>
</dbReference>
<evidence type="ECO:0000313" key="10">
    <source>
        <dbReference type="Proteomes" id="UP001479436"/>
    </source>
</evidence>
<feature type="domain" description="AMP-dependent synthetase/ligase" evidence="8">
    <location>
        <begin position="70"/>
        <end position="478"/>
    </location>
</feature>
<keyword evidence="10" id="KW-1185">Reference proteome</keyword>
<evidence type="ECO:0000256" key="1">
    <source>
        <dbReference type="ARBA" id="ARBA00006432"/>
    </source>
</evidence>
<name>A0ABR2WUP5_9FUNG</name>
<comment type="function">
    <text evidence="7">Catalyzes the conversion of long-chain fatty acids to their active form acyl-CoAs for both synthesis of cellular lipids, and degradation via beta-oxidation.</text>
</comment>
<evidence type="ECO:0000256" key="3">
    <source>
        <dbReference type="ARBA" id="ARBA00022741"/>
    </source>
</evidence>
<dbReference type="Proteomes" id="UP001479436">
    <property type="component" value="Unassembled WGS sequence"/>
</dbReference>
<dbReference type="InterPro" id="IPR020845">
    <property type="entry name" value="AMP-binding_CS"/>
</dbReference>
<keyword evidence="2 7" id="KW-0436">Ligase</keyword>
<keyword evidence="4 7" id="KW-0276">Fatty acid metabolism</keyword>
<keyword evidence="3 7" id="KW-0547">Nucleotide-binding</keyword>
<evidence type="ECO:0000256" key="5">
    <source>
        <dbReference type="ARBA" id="ARBA00022840"/>
    </source>
</evidence>
<dbReference type="EMBL" id="JASJQH010000306">
    <property type="protein sequence ID" value="KAK9765175.1"/>
    <property type="molecule type" value="Genomic_DNA"/>
</dbReference>
<proteinExistence type="inferred from homology"/>
<evidence type="ECO:0000256" key="4">
    <source>
        <dbReference type="ARBA" id="ARBA00022832"/>
    </source>
</evidence>
<dbReference type="InterPro" id="IPR045311">
    <property type="entry name" value="LC-FACS_euk"/>
</dbReference>
<accession>A0ABR2WUP5</accession>
<gene>
    <name evidence="9" type="primary">FAA2_2</name>
    <name evidence="9" type="ORF">K7432_006708</name>
</gene>
<dbReference type="Gene3D" id="3.40.50.12780">
    <property type="entry name" value="N-terminal domain of ligase-like"/>
    <property type="match status" value="1"/>
</dbReference>
<reference evidence="9 10" key="1">
    <citation type="submission" date="2023-04" db="EMBL/GenBank/DDBJ databases">
        <title>Genome of Basidiobolus ranarum AG-B5.</title>
        <authorList>
            <person name="Stajich J.E."/>
            <person name="Carter-House D."/>
            <person name="Gryganskyi A."/>
        </authorList>
    </citation>
    <scope>NUCLEOTIDE SEQUENCE [LARGE SCALE GENOMIC DNA]</scope>
    <source>
        <strain evidence="9 10">AG-B5</strain>
    </source>
</reference>
<comment type="similarity">
    <text evidence="1 7">Belongs to the ATP-dependent AMP-binding enzyme family.</text>
</comment>
<organism evidence="9 10">
    <name type="scientific">Basidiobolus ranarum</name>
    <dbReference type="NCBI Taxonomy" id="34480"/>
    <lineage>
        <taxon>Eukaryota</taxon>
        <taxon>Fungi</taxon>
        <taxon>Fungi incertae sedis</taxon>
        <taxon>Zoopagomycota</taxon>
        <taxon>Entomophthoromycotina</taxon>
        <taxon>Basidiobolomycetes</taxon>
        <taxon>Basidiobolales</taxon>
        <taxon>Basidiobolaceae</taxon>
        <taxon>Basidiobolus</taxon>
    </lineage>
</organism>
<keyword evidence="5 7" id="KW-0067">ATP-binding</keyword>
<protein>
    <recommendedName>
        <fullName evidence="6 7">Long-chain-fatty-acid--CoA ligase</fullName>
        <ecNumber evidence="6 7">6.2.1.3</ecNumber>
    </recommendedName>
</protein>